<evidence type="ECO:0000256" key="7">
    <source>
        <dbReference type="SAM" id="MobiDB-lite"/>
    </source>
</evidence>
<dbReference type="EMBL" id="QJNS01000306">
    <property type="protein sequence ID" value="RYO79965.1"/>
    <property type="molecule type" value="Genomic_DNA"/>
</dbReference>
<dbReference type="InterPro" id="IPR050360">
    <property type="entry name" value="MFS_Sugar_Transporters"/>
</dbReference>
<feature type="transmembrane region" description="Helical" evidence="8">
    <location>
        <begin position="90"/>
        <end position="116"/>
    </location>
</feature>
<evidence type="ECO:0000256" key="2">
    <source>
        <dbReference type="ARBA" id="ARBA00010992"/>
    </source>
</evidence>
<dbReference type="PROSITE" id="PS50850">
    <property type="entry name" value="MFS"/>
    <property type="match status" value="1"/>
</dbReference>
<keyword evidence="11" id="KW-1185">Reference proteome</keyword>
<keyword evidence="4 8" id="KW-0812">Transmembrane</keyword>
<sequence length="486" mass="52365">MPVTIDLPSARALKPAGYTLATIVCSFGGFLMGNDTSIVGPVTQMENFLHQFGHLDSAVHGVLVSCVLLSAAVTSFFAGRIADTLGRTRAIALGAAIFTVGAVVQAAAAHLVMFALGRVVEGLGYGVFIGIQTVYICEISPPKRRGPLTSGPQFMTCLGLVAGYFTSYGTVNIPGSFSWRLPFIINAFIAAAYVLANFFVLPDSPPWLMLHGRQADAERAWEALGAKRDERQVDGNAPADSDNNGSSFPGEAVAAASSPAPEKDQVRFMDLWARDVRSRTFLAVFLLGFLQLCGIDAVLFASGVSAILIFTTSVPATTFADKWGRRTSTLAGGFGLTITLLLVGSLYAANAVHADHGAGRWIVIVTICLFCIIQSATWGISIKVWAPEIQPPRTRAQATNLAYVFHWVCNFFVAFVCPILLERNVPSVYFMFGGCTIAATVVSFFYMIETKGKSFSEIERAFEKKRLGTHIRLSNLAQTFRDPKVS</sequence>
<feature type="domain" description="Major facilitator superfamily (MFS) profile" evidence="9">
    <location>
        <begin position="21"/>
        <end position="451"/>
    </location>
</feature>
<comment type="similarity">
    <text evidence="2">Belongs to the major facilitator superfamily. Sugar transporter (TC 2.A.1.1) family.</text>
</comment>
<reference evidence="10 11" key="1">
    <citation type="submission" date="2018-06" db="EMBL/GenBank/DDBJ databases">
        <title>Complete Genomes of Monosporascus.</title>
        <authorList>
            <person name="Robinson A.J."/>
            <person name="Natvig D.O."/>
        </authorList>
    </citation>
    <scope>NUCLEOTIDE SEQUENCE [LARGE SCALE GENOMIC DNA]</scope>
    <source>
        <strain evidence="10 11">CBS 609.92</strain>
    </source>
</reference>
<dbReference type="Gene3D" id="1.20.1250.20">
    <property type="entry name" value="MFS general substrate transporter like domains"/>
    <property type="match status" value="1"/>
</dbReference>
<protein>
    <recommendedName>
        <fullName evidence="9">Major facilitator superfamily (MFS) profile domain-containing protein</fullName>
    </recommendedName>
</protein>
<evidence type="ECO:0000256" key="6">
    <source>
        <dbReference type="ARBA" id="ARBA00023136"/>
    </source>
</evidence>
<feature type="transmembrane region" description="Helical" evidence="8">
    <location>
        <begin position="122"/>
        <end position="141"/>
    </location>
</feature>
<accession>A0ABY0GXT7</accession>
<dbReference type="Pfam" id="PF00083">
    <property type="entry name" value="Sugar_tr"/>
    <property type="match status" value="1"/>
</dbReference>
<evidence type="ECO:0000256" key="3">
    <source>
        <dbReference type="ARBA" id="ARBA00022448"/>
    </source>
</evidence>
<evidence type="ECO:0000256" key="8">
    <source>
        <dbReference type="SAM" id="Phobius"/>
    </source>
</evidence>
<evidence type="ECO:0000256" key="4">
    <source>
        <dbReference type="ARBA" id="ARBA00022692"/>
    </source>
</evidence>
<feature type="transmembrane region" description="Helical" evidence="8">
    <location>
        <begin position="12"/>
        <end position="32"/>
    </location>
</feature>
<comment type="subcellular location">
    <subcellularLocation>
        <location evidence="1">Membrane</location>
        <topology evidence="1">Multi-pass membrane protein</topology>
    </subcellularLocation>
</comment>
<organism evidence="10 11">
    <name type="scientific">Monosporascus cannonballus</name>
    <dbReference type="NCBI Taxonomy" id="155416"/>
    <lineage>
        <taxon>Eukaryota</taxon>
        <taxon>Fungi</taxon>
        <taxon>Dikarya</taxon>
        <taxon>Ascomycota</taxon>
        <taxon>Pezizomycotina</taxon>
        <taxon>Sordariomycetes</taxon>
        <taxon>Xylariomycetidae</taxon>
        <taxon>Xylariales</taxon>
        <taxon>Xylariales incertae sedis</taxon>
        <taxon>Monosporascus</taxon>
    </lineage>
</organism>
<dbReference type="PROSITE" id="PS00217">
    <property type="entry name" value="SUGAR_TRANSPORT_2"/>
    <property type="match status" value="1"/>
</dbReference>
<evidence type="ECO:0000256" key="5">
    <source>
        <dbReference type="ARBA" id="ARBA00022989"/>
    </source>
</evidence>
<feature type="transmembrane region" description="Helical" evidence="8">
    <location>
        <begin position="153"/>
        <end position="171"/>
    </location>
</feature>
<feature type="transmembrane region" description="Helical" evidence="8">
    <location>
        <begin position="183"/>
        <end position="201"/>
    </location>
</feature>
<feature type="transmembrane region" description="Helical" evidence="8">
    <location>
        <begin position="281"/>
        <end position="310"/>
    </location>
</feature>
<keyword evidence="6 8" id="KW-0472">Membrane</keyword>
<evidence type="ECO:0000259" key="9">
    <source>
        <dbReference type="PROSITE" id="PS50850"/>
    </source>
</evidence>
<dbReference type="InterPro" id="IPR003663">
    <property type="entry name" value="Sugar/inositol_transpt"/>
</dbReference>
<gene>
    <name evidence="10" type="ORF">DL762_007892</name>
</gene>
<dbReference type="InterPro" id="IPR036259">
    <property type="entry name" value="MFS_trans_sf"/>
</dbReference>
<keyword evidence="5 8" id="KW-1133">Transmembrane helix</keyword>
<dbReference type="SUPFAM" id="SSF103473">
    <property type="entry name" value="MFS general substrate transporter"/>
    <property type="match status" value="1"/>
</dbReference>
<evidence type="ECO:0000256" key="1">
    <source>
        <dbReference type="ARBA" id="ARBA00004141"/>
    </source>
</evidence>
<dbReference type="InterPro" id="IPR005829">
    <property type="entry name" value="Sugar_transporter_CS"/>
</dbReference>
<evidence type="ECO:0000313" key="11">
    <source>
        <dbReference type="Proteomes" id="UP000294003"/>
    </source>
</evidence>
<dbReference type="InterPro" id="IPR020846">
    <property type="entry name" value="MFS_dom"/>
</dbReference>
<keyword evidence="3" id="KW-0813">Transport</keyword>
<proteinExistence type="inferred from homology"/>
<dbReference type="PANTHER" id="PTHR48022:SF2">
    <property type="entry name" value="PLASTIDIC GLUCOSE TRANSPORTER 4"/>
    <property type="match status" value="1"/>
</dbReference>
<feature type="transmembrane region" description="Helical" evidence="8">
    <location>
        <begin position="330"/>
        <end position="349"/>
    </location>
</feature>
<feature type="transmembrane region" description="Helical" evidence="8">
    <location>
        <begin position="428"/>
        <end position="448"/>
    </location>
</feature>
<evidence type="ECO:0000313" key="10">
    <source>
        <dbReference type="EMBL" id="RYO79965.1"/>
    </source>
</evidence>
<dbReference type="PANTHER" id="PTHR48022">
    <property type="entry name" value="PLASTIDIC GLUCOSE TRANSPORTER 4"/>
    <property type="match status" value="1"/>
</dbReference>
<feature type="transmembrane region" description="Helical" evidence="8">
    <location>
        <begin position="401"/>
        <end position="421"/>
    </location>
</feature>
<dbReference type="PRINTS" id="PR00171">
    <property type="entry name" value="SUGRTRNSPORT"/>
</dbReference>
<dbReference type="InterPro" id="IPR005828">
    <property type="entry name" value="MFS_sugar_transport-like"/>
</dbReference>
<name>A0ABY0GXT7_9PEZI</name>
<feature type="region of interest" description="Disordered" evidence="7">
    <location>
        <begin position="232"/>
        <end position="259"/>
    </location>
</feature>
<comment type="caution">
    <text evidence="10">The sequence shown here is derived from an EMBL/GenBank/DDBJ whole genome shotgun (WGS) entry which is preliminary data.</text>
</comment>
<feature type="transmembrane region" description="Helical" evidence="8">
    <location>
        <begin position="361"/>
        <end position="381"/>
    </location>
</feature>
<dbReference type="Proteomes" id="UP000294003">
    <property type="component" value="Unassembled WGS sequence"/>
</dbReference>
<feature type="transmembrane region" description="Helical" evidence="8">
    <location>
        <begin position="58"/>
        <end position="78"/>
    </location>
</feature>